<accession>A0A0B0H665</accession>
<dbReference type="FunFam" id="2.40.50.140:FF:000017">
    <property type="entry name" value="30S ribosomal protein S1"/>
    <property type="match status" value="1"/>
</dbReference>
<dbReference type="NCBIfam" id="NF004954">
    <property type="entry name" value="PRK06299.1-4"/>
    <property type="match status" value="1"/>
</dbReference>
<dbReference type="PRINTS" id="PR00681">
    <property type="entry name" value="RIBOSOMALS1"/>
</dbReference>
<evidence type="ECO:0000313" key="8">
    <source>
        <dbReference type="EMBL" id="KHF24615.1"/>
    </source>
</evidence>
<dbReference type="OrthoDB" id="9804077at2"/>
<dbReference type="CDD" id="cd04465">
    <property type="entry name" value="S1_RPS1_repeat_ec2_hs2"/>
    <property type="match status" value="1"/>
</dbReference>
<dbReference type="InterPro" id="IPR012340">
    <property type="entry name" value="NA-bd_OB-fold"/>
</dbReference>
<dbReference type="PANTHER" id="PTHR10724:SF7">
    <property type="entry name" value="SMALL RIBOSOMAL SUBUNIT PROTEIN BS1C"/>
    <property type="match status" value="1"/>
</dbReference>
<dbReference type="SUPFAM" id="SSF50249">
    <property type="entry name" value="Nucleic acid-binding proteins"/>
    <property type="match status" value="6"/>
</dbReference>
<dbReference type="PANTHER" id="PTHR10724">
    <property type="entry name" value="30S RIBOSOMAL PROTEIN S1"/>
    <property type="match status" value="1"/>
</dbReference>
<dbReference type="RefSeq" id="WP_052132116.1">
    <property type="nucleotide sequence ID" value="NZ_JRAA01000002.1"/>
</dbReference>
<name>A0A0B0H665_SOVGS</name>
<comment type="similarity">
    <text evidence="1 6">Belongs to the bacterial ribosomal protein bS1 family.</text>
</comment>
<dbReference type="STRING" id="2340.JV46_05010"/>
<dbReference type="CDD" id="cd05689">
    <property type="entry name" value="S1_RPS1_repeat_ec4"/>
    <property type="match status" value="1"/>
</dbReference>
<evidence type="ECO:0000256" key="5">
    <source>
        <dbReference type="ARBA" id="ARBA00023274"/>
    </source>
</evidence>
<feature type="domain" description="S1 motif" evidence="7">
    <location>
        <begin position="192"/>
        <end position="260"/>
    </location>
</feature>
<dbReference type="CDD" id="cd05691">
    <property type="entry name" value="S1_RPS1_repeat_ec6"/>
    <property type="match status" value="1"/>
</dbReference>
<dbReference type="Gene3D" id="2.40.50.140">
    <property type="entry name" value="Nucleic acid-binding proteins"/>
    <property type="match status" value="6"/>
</dbReference>
<dbReference type="GO" id="GO:0003729">
    <property type="term" value="F:mRNA binding"/>
    <property type="evidence" value="ECO:0007669"/>
    <property type="project" value="TreeGrafter"/>
</dbReference>
<keyword evidence="9" id="KW-1185">Reference proteome</keyword>
<keyword evidence="3 6" id="KW-0694">RNA-binding</keyword>
<dbReference type="GO" id="GO:0006412">
    <property type="term" value="P:translation"/>
    <property type="evidence" value="ECO:0007669"/>
    <property type="project" value="InterPro"/>
</dbReference>
<comment type="function">
    <text evidence="6">Binds mRNA; thus facilitating recognition of the initiation point. It is needed to translate mRNA with a short Shine-Dalgarno (SD) purine-rich sequence.</text>
</comment>
<evidence type="ECO:0000256" key="1">
    <source>
        <dbReference type="ARBA" id="ARBA00006767"/>
    </source>
</evidence>
<feature type="domain" description="S1 motif" evidence="7">
    <location>
        <begin position="277"/>
        <end position="347"/>
    </location>
</feature>
<dbReference type="FunFam" id="2.40.50.140:FF:000018">
    <property type="entry name" value="30S ribosomal protein S1"/>
    <property type="match status" value="1"/>
</dbReference>
<reference evidence="8 9" key="1">
    <citation type="journal article" date="2014" name="BMC Genomics">
        <title>The genome of the intracellular bacterium of the coastal bivalve, Solemya velum: a blueprint for thriving in and out of symbiosis.</title>
        <authorList>
            <person name="Dmytrenko O."/>
            <person name="Russell S.L."/>
            <person name="Loo W.T."/>
            <person name="Fontanez K.M."/>
            <person name="Liao L."/>
            <person name="Roeselers G."/>
            <person name="Sharma R."/>
            <person name="Stewart F.J."/>
            <person name="Newton I.L."/>
            <person name="Woyke T."/>
            <person name="Wu D."/>
            <person name="Lang J.M."/>
            <person name="Eisen J.A."/>
            <person name="Cavanaugh C.M."/>
        </authorList>
    </citation>
    <scope>NUCLEOTIDE SEQUENCE [LARGE SCALE GENOMIC DNA]</scope>
    <source>
        <strain evidence="8 9">WH</strain>
    </source>
</reference>
<dbReference type="InterPro" id="IPR003029">
    <property type="entry name" value="S1_domain"/>
</dbReference>
<keyword evidence="2" id="KW-0677">Repeat</keyword>
<feature type="domain" description="S1 motif" evidence="7">
    <location>
        <begin position="21"/>
        <end position="87"/>
    </location>
</feature>
<evidence type="ECO:0000256" key="6">
    <source>
        <dbReference type="PIRNR" id="PIRNR002111"/>
    </source>
</evidence>
<feature type="domain" description="S1 motif" evidence="7">
    <location>
        <begin position="105"/>
        <end position="171"/>
    </location>
</feature>
<dbReference type="AlphaFoldDB" id="A0A0B0H665"/>
<comment type="caution">
    <text evidence="8">The sequence shown here is derived from an EMBL/GenBank/DDBJ whole genome shotgun (WGS) entry which is preliminary data.</text>
</comment>
<dbReference type="SMART" id="SM00316">
    <property type="entry name" value="S1"/>
    <property type="match status" value="6"/>
</dbReference>
<dbReference type="Proteomes" id="UP000030856">
    <property type="component" value="Unassembled WGS sequence"/>
</dbReference>
<dbReference type="FunFam" id="2.40.50.140:FF:000021">
    <property type="entry name" value="30S ribosomal protein S1"/>
    <property type="match status" value="1"/>
</dbReference>
<feature type="domain" description="S1 motif" evidence="7">
    <location>
        <begin position="451"/>
        <end position="520"/>
    </location>
</feature>
<keyword evidence="5 6" id="KW-0687">Ribonucleoprotein</keyword>
<keyword evidence="4 6" id="KW-0689">Ribosomal protein</keyword>
<evidence type="ECO:0000313" key="9">
    <source>
        <dbReference type="Proteomes" id="UP000030856"/>
    </source>
</evidence>
<organism evidence="8 9">
    <name type="scientific">Solemya velum gill symbiont</name>
    <dbReference type="NCBI Taxonomy" id="2340"/>
    <lineage>
        <taxon>Bacteria</taxon>
        <taxon>Pseudomonadati</taxon>
        <taxon>Pseudomonadota</taxon>
        <taxon>Gammaproteobacteria</taxon>
        <taxon>sulfur-oxidizing symbionts</taxon>
    </lineage>
</organism>
<dbReference type="GO" id="GO:0022627">
    <property type="term" value="C:cytosolic small ribosomal subunit"/>
    <property type="evidence" value="ECO:0007669"/>
    <property type="project" value="TreeGrafter"/>
</dbReference>
<dbReference type="GO" id="GO:0003735">
    <property type="term" value="F:structural constituent of ribosome"/>
    <property type="evidence" value="ECO:0007669"/>
    <property type="project" value="InterPro"/>
</dbReference>
<dbReference type="InterPro" id="IPR000110">
    <property type="entry name" value="Ribosomal_bS1"/>
</dbReference>
<dbReference type="PROSITE" id="PS50126">
    <property type="entry name" value="S1"/>
    <property type="match status" value="6"/>
</dbReference>
<dbReference type="Pfam" id="PF00575">
    <property type="entry name" value="S1"/>
    <property type="match status" value="6"/>
</dbReference>
<dbReference type="FunFam" id="2.40.50.140:FF:000036">
    <property type="entry name" value="30S ribosomal protein S1"/>
    <property type="match status" value="1"/>
</dbReference>
<dbReference type="NCBIfam" id="NF004952">
    <property type="entry name" value="PRK06299.1-2"/>
    <property type="match status" value="1"/>
</dbReference>
<dbReference type="FunFam" id="2.40.50.140:FF:000011">
    <property type="entry name" value="30S ribosomal protein S1"/>
    <property type="match status" value="1"/>
</dbReference>
<dbReference type="FunFam" id="2.40.50.140:FF:000016">
    <property type="entry name" value="30S ribosomal protein S1"/>
    <property type="match status" value="1"/>
</dbReference>
<proteinExistence type="inferred from homology"/>
<evidence type="ECO:0000256" key="4">
    <source>
        <dbReference type="ARBA" id="ARBA00022980"/>
    </source>
</evidence>
<evidence type="ECO:0000256" key="2">
    <source>
        <dbReference type="ARBA" id="ARBA00022737"/>
    </source>
</evidence>
<protein>
    <recommendedName>
        <fullName evidence="6">30S ribosomal protein S1</fullName>
    </recommendedName>
</protein>
<dbReference type="NCBIfam" id="TIGR00717">
    <property type="entry name" value="rpsA"/>
    <property type="match status" value="1"/>
</dbReference>
<dbReference type="PIRSF" id="PIRSF002111">
    <property type="entry name" value="RpsA"/>
    <property type="match status" value="1"/>
</dbReference>
<sequence>MTESFAELFEESVAKINLKPGTMVIGTVVDINDDVVVVNAGLKSEGVIPREQFTDLNGDIEVVVGDQVEVALDAVEDGFGATRLSREKAKRHHAWRALEKAFDEQEIITGRINGKVKGGFTVDLGEVRGFLPGSLVDVRPIRDTSYLEGKDLEFKVIKLDQKRNNVVVSRRAVVEKEYSEERDKLLESMEEGMVVKGVVKNLTDYGAFVDLGGVDGLLHITDMAWKRVHHPSEVVEIGDEIDVKVLKFDPEKMRVSLGLKQLGDDPWANLMRRFPEGTRLFGKVTNIADYGCFVEIEDGVEGLVHVSEMDWTNKNIHPNKVVSLGDEVEVMVLDIDEERRRISLGMKQCRMNPWEEFNQNFNKGDLVTGKIKSITDFGIFIGLDGGIDGLVHLSDISWEAQGEEAIRDFKKGDEVETVVLSVDPERERISLGVKQLDKDPFSSYVATHEKGSVVTGTVSEVDARGATIELADTVTGYLRASELSRDRVEDASTVLKVGDSVEAKFVGVDRKNRTLSLSIKAKDVEEEAAVIRSYSDSAASGKATLGDLLKDKMSDSDANVKMVRAFCPHHLNNWIL</sequence>
<dbReference type="EMBL" id="JRAA01000002">
    <property type="protein sequence ID" value="KHF24615.1"/>
    <property type="molecule type" value="Genomic_DNA"/>
</dbReference>
<dbReference type="NCBIfam" id="NF004951">
    <property type="entry name" value="PRK06299.1-1"/>
    <property type="match status" value="1"/>
</dbReference>
<gene>
    <name evidence="8" type="ORF">JV46_05010</name>
</gene>
<feature type="domain" description="S1 motif" evidence="7">
    <location>
        <begin position="364"/>
        <end position="434"/>
    </location>
</feature>
<dbReference type="CDD" id="cd05688">
    <property type="entry name" value="S1_RPS1_repeat_ec3"/>
    <property type="match status" value="1"/>
</dbReference>
<dbReference type="PATRIC" id="fig|2340.3.peg.1258"/>
<dbReference type="eggNOG" id="COG0539">
    <property type="taxonomic scope" value="Bacteria"/>
</dbReference>
<evidence type="ECO:0000256" key="3">
    <source>
        <dbReference type="ARBA" id="ARBA00022884"/>
    </source>
</evidence>
<dbReference type="InterPro" id="IPR050437">
    <property type="entry name" value="Ribos_protein_bS1-like"/>
</dbReference>
<evidence type="ECO:0000259" key="7">
    <source>
        <dbReference type="PROSITE" id="PS50126"/>
    </source>
</evidence>
<dbReference type="InterPro" id="IPR035104">
    <property type="entry name" value="Ribosomal_protein_S1-like"/>
</dbReference>